<name>A0ABQ3NVV4_STRVG</name>
<feature type="compositionally biased region" description="Low complexity" evidence="1">
    <location>
        <begin position="172"/>
        <end position="189"/>
    </location>
</feature>
<feature type="region of interest" description="Disordered" evidence="1">
    <location>
        <begin position="25"/>
        <end position="78"/>
    </location>
</feature>
<dbReference type="Proteomes" id="UP000660554">
    <property type="component" value="Unassembled WGS sequence"/>
</dbReference>
<sequence length="203" mass="20166">MAAGRRIRFTAVLVAVVFALTGFSSHGGSSGGKSKGSSKGSGGGGCSSSKSKKKNRSGGNGSTASSSATASASPSGGPATVVVVTCAGPGTSVTTLRFTSRLDRGATVEIDLHREGAAGTVVESEVVRVDLQARETRTVDVPLDDPARAAVVRTCRLGEPRTRGSAPTATRSAGSGPTAGPGTATDGPSRTPRPGPSKSRKTR</sequence>
<evidence type="ECO:0008006" key="5">
    <source>
        <dbReference type="Google" id="ProtNLM"/>
    </source>
</evidence>
<organism evidence="3 4">
    <name type="scientific">Streptomyces virginiae</name>
    <name type="common">Streptomyces cinnamonensis</name>
    <dbReference type="NCBI Taxonomy" id="1961"/>
    <lineage>
        <taxon>Bacteria</taxon>
        <taxon>Bacillati</taxon>
        <taxon>Actinomycetota</taxon>
        <taxon>Actinomycetes</taxon>
        <taxon>Kitasatosporales</taxon>
        <taxon>Streptomycetaceae</taxon>
        <taxon>Streptomyces</taxon>
    </lineage>
</organism>
<protein>
    <recommendedName>
        <fullName evidence="5">Lipoprotein</fullName>
    </recommendedName>
</protein>
<comment type="caution">
    <text evidence="3">The sequence shown here is derived from an EMBL/GenBank/DDBJ whole genome shotgun (WGS) entry which is preliminary data.</text>
</comment>
<feature type="compositionally biased region" description="Gly residues" evidence="1">
    <location>
        <begin position="28"/>
        <end position="46"/>
    </location>
</feature>
<evidence type="ECO:0000313" key="3">
    <source>
        <dbReference type="EMBL" id="GHI16899.1"/>
    </source>
</evidence>
<keyword evidence="2" id="KW-0732">Signal</keyword>
<evidence type="ECO:0000256" key="1">
    <source>
        <dbReference type="SAM" id="MobiDB-lite"/>
    </source>
</evidence>
<gene>
    <name evidence="3" type="ORF">Scinn_63620</name>
</gene>
<evidence type="ECO:0000256" key="2">
    <source>
        <dbReference type="SAM" id="SignalP"/>
    </source>
</evidence>
<feature type="chain" id="PRO_5046891200" description="Lipoprotein" evidence="2">
    <location>
        <begin position="28"/>
        <end position="203"/>
    </location>
</feature>
<dbReference type="RefSeq" id="WP_051734493.1">
    <property type="nucleotide sequence ID" value="NZ_BMRU01000005.1"/>
</dbReference>
<feature type="compositionally biased region" description="Low complexity" evidence="1">
    <location>
        <begin position="62"/>
        <end position="78"/>
    </location>
</feature>
<evidence type="ECO:0000313" key="4">
    <source>
        <dbReference type="Proteomes" id="UP000660554"/>
    </source>
</evidence>
<accession>A0ABQ3NVV4</accession>
<feature type="signal peptide" evidence="2">
    <location>
        <begin position="1"/>
        <end position="27"/>
    </location>
</feature>
<dbReference type="EMBL" id="BNDV01000016">
    <property type="protein sequence ID" value="GHI16899.1"/>
    <property type="molecule type" value="Genomic_DNA"/>
</dbReference>
<feature type="region of interest" description="Disordered" evidence="1">
    <location>
        <begin position="156"/>
        <end position="203"/>
    </location>
</feature>
<proteinExistence type="predicted"/>
<reference evidence="4" key="1">
    <citation type="submission" date="2020-09" db="EMBL/GenBank/DDBJ databases">
        <title>Whole genome shotgun sequence of Streptomyces cinnamonensis NBRC 15873.</title>
        <authorList>
            <person name="Komaki H."/>
            <person name="Tamura T."/>
        </authorList>
    </citation>
    <scope>NUCLEOTIDE SEQUENCE [LARGE SCALE GENOMIC DNA]</scope>
    <source>
        <strain evidence="4">NBRC 15873</strain>
    </source>
</reference>
<keyword evidence="4" id="KW-1185">Reference proteome</keyword>
<dbReference type="GeneID" id="86955152"/>